<reference evidence="1" key="1">
    <citation type="journal article" date="2023" name="Science">
        <title>Genome structures resolve the early diversification of teleost fishes.</title>
        <authorList>
            <person name="Parey E."/>
            <person name="Louis A."/>
            <person name="Montfort J."/>
            <person name="Bouchez O."/>
            <person name="Roques C."/>
            <person name="Iampietro C."/>
            <person name="Lluch J."/>
            <person name="Castinel A."/>
            <person name="Donnadieu C."/>
            <person name="Desvignes T."/>
            <person name="Floi Bucao C."/>
            <person name="Jouanno E."/>
            <person name="Wen M."/>
            <person name="Mejri S."/>
            <person name="Dirks R."/>
            <person name="Jansen H."/>
            <person name="Henkel C."/>
            <person name="Chen W.J."/>
            <person name="Zahm M."/>
            <person name="Cabau C."/>
            <person name="Klopp C."/>
            <person name="Thompson A.W."/>
            <person name="Robinson-Rechavi M."/>
            <person name="Braasch I."/>
            <person name="Lecointre G."/>
            <person name="Bobe J."/>
            <person name="Postlethwait J.H."/>
            <person name="Berthelot C."/>
            <person name="Roest Crollius H."/>
            <person name="Guiguen Y."/>
        </authorList>
    </citation>
    <scope>NUCLEOTIDE SEQUENCE</scope>
    <source>
        <strain evidence="1">WJC10195</strain>
    </source>
</reference>
<name>A0A9Q1IQM6_SYNKA</name>
<dbReference type="EMBL" id="JAINUF010000009">
    <property type="protein sequence ID" value="KAJ8350869.1"/>
    <property type="molecule type" value="Genomic_DNA"/>
</dbReference>
<dbReference type="Proteomes" id="UP001152622">
    <property type="component" value="Chromosome 9"/>
</dbReference>
<comment type="caution">
    <text evidence="1">The sequence shown here is derived from an EMBL/GenBank/DDBJ whole genome shotgun (WGS) entry which is preliminary data.</text>
</comment>
<evidence type="ECO:0000313" key="1">
    <source>
        <dbReference type="EMBL" id="KAJ8350869.1"/>
    </source>
</evidence>
<evidence type="ECO:0000313" key="2">
    <source>
        <dbReference type="Proteomes" id="UP001152622"/>
    </source>
</evidence>
<sequence length="130" mass="14536">MHLSPFPCHALPFTCSPLPPHSLYLQCYSSCHSNTPVMSSPWASEGCPLPLCPPLLVFFPFLIFLSTLSSLSAVSHLPRQSHSPEFWANRCFSSPKGSPLKTERLKPIRHSTVQFLQCDSLENPTCFQSF</sequence>
<organism evidence="1 2">
    <name type="scientific">Synaphobranchus kaupii</name>
    <name type="common">Kaup's arrowtooth eel</name>
    <dbReference type="NCBI Taxonomy" id="118154"/>
    <lineage>
        <taxon>Eukaryota</taxon>
        <taxon>Metazoa</taxon>
        <taxon>Chordata</taxon>
        <taxon>Craniata</taxon>
        <taxon>Vertebrata</taxon>
        <taxon>Euteleostomi</taxon>
        <taxon>Actinopterygii</taxon>
        <taxon>Neopterygii</taxon>
        <taxon>Teleostei</taxon>
        <taxon>Anguilliformes</taxon>
        <taxon>Synaphobranchidae</taxon>
        <taxon>Synaphobranchus</taxon>
    </lineage>
</organism>
<keyword evidence="2" id="KW-1185">Reference proteome</keyword>
<gene>
    <name evidence="1" type="ORF">SKAU_G00259990</name>
</gene>
<protein>
    <submittedName>
        <fullName evidence="1">Uncharacterized protein</fullName>
    </submittedName>
</protein>
<accession>A0A9Q1IQM6</accession>
<dbReference type="AlphaFoldDB" id="A0A9Q1IQM6"/>
<proteinExistence type="predicted"/>